<evidence type="ECO:0000313" key="2">
    <source>
        <dbReference type="EMBL" id="KAJ1153667.1"/>
    </source>
</evidence>
<dbReference type="EMBL" id="JANPWB010000009">
    <property type="protein sequence ID" value="KAJ1153667.1"/>
    <property type="molecule type" value="Genomic_DNA"/>
</dbReference>
<evidence type="ECO:0000256" key="1">
    <source>
        <dbReference type="SAM" id="MobiDB-lite"/>
    </source>
</evidence>
<comment type="caution">
    <text evidence="2">The sequence shown here is derived from an EMBL/GenBank/DDBJ whole genome shotgun (WGS) entry which is preliminary data.</text>
</comment>
<accession>A0AAV7RPH2</accession>
<protein>
    <submittedName>
        <fullName evidence="2">Uncharacterized protein</fullName>
    </submittedName>
</protein>
<sequence>MLCGGHPNHQTVPPLHNDPQQSFCDGLLQTTDPPEDAARTDSAASNPEGEGPSANPLRLPGSEGQRQQLRALSGEQRGTAQETGVVEQPKEPWTTARTAGSPNRIEEPSDNAQERSRMTPAAREAPRATSSHVSGEAWPLQVRATRREGKSRGGWEGVPRLNHRGN</sequence>
<proteinExistence type="predicted"/>
<dbReference type="Proteomes" id="UP001066276">
    <property type="component" value="Chromosome 5"/>
</dbReference>
<name>A0AAV7RPH2_PLEWA</name>
<feature type="compositionally biased region" description="Polar residues" evidence="1">
    <location>
        <begin position="64"/>
        <end position="82"/>
    </location>
</feature>
<feature type="region of interest" description="Disordered" evidence="1">
    <location>
        <begin position="1"/>
        <end position="166"/>
    </location>
</feature>
<keyword evidence="3" id="KW-1185">Reference proteome</keyword>
<dbReference type="AlphaFoldDB" id="A0AAV7RPH2"/>
<evidence type="ECO:0000313" key="3">
    <source>
        <dbReference type="Proteomes" id="UP001066276"/>
    </source>
</evidence>
<feature type="compositionally biased region" description="Polar residues" evidence="1">
    <location>
        <begin position="18"/>
        <end position="32"/>
    </location>
</feature>
<reference evidence="2" key="1">
    <citation type="journal article" date="2022" name="bioRxiv">
        <title>Sequencing and chromosome-scale assembly of the giantPleurodeles waltlgenome.</title>
        <authorList>
            <person name="Brown T."/>
            <person name="Elewa A."/>
            <person name="Iarovenko S."/>
            <person name="Subramanian E."/>
            <person name="Araus A.J."/>
            <person name="Petzold A."/>
            <person name="Susuki M."/>
            <person name="Suzuki K.-i.T."/>
            <person name="Hayashi T."/>
            <person name="Toyoda A."/>
            <person name="Oliveira C."/>
            <person name="Osipova E."/>
            <person name="Leigh N.D."/>
            <person name="Simon A."/>
            <person name="Yun M.H."/>
        </authorList>
    </citation>
    <scope>NUCLEOTIDE SEQUENCE</scope>
    <source>
        <strain evidence="2">20211129_DDA</strain>
        <tissue evidence="2">Liver</tissue>
    </source>
</reference>
<feature type="compositionally biased region" description="Basic and acidic residues" evidence="1">
    <location>
        <begin position="104"/>
        <end position="117"/>
    </location>
</feature>
<organism evidence="2 3">
    <name type="scientific">Pleurodeles waltl</name>
    <name type="common">Iberian ribbed newt</name>
    <dbReference type="NCBI Taxonomy" id="8319"/>
    <lineage>
        <taxon>Eukaryota</taxon>
        <taxon>Metazoa</taxon>
        <taxon>Chordata</taxon>
        <taxon>Craniata</taxon>
        <taxon>Vertebrata</taxon>
        <taxon>Euteleostomi</taxon>
        <taxon>Amphibia</taxon>
        <taxon>Batrachia</taxon>
        <taxon>Caudata</taxon>
        <taxon>Salamandroidea</taxon>
        <taxon>Salamandridae</taxon>
        <taxon>Pleurodelinae</taxon>
        <taxon>Pleurodeles</taxon>
    </lineage>
</organism>
<gene>
    <name evidence="2" type="ORF">NDU88_006426</name>
</gene>